<dbReference type="GO" id="GO:0098588">
    <property type="term" value="C:bounding membrane of organelle"/>
    <property type="evidence" value="ECO:0007669"/>
    <property type="project" value="UniProtKB-ARBA"/>
</dbReference>
<dbReference type="OrthoDB" id="7866065at2759"/>
<dbReference type="CTD" id="8240222"/>
<keyword evidence="11" id="KW-0675">Receptor</keyword>
<dbReference type="GO" id="GO:0031982">
    <property type="term" value="C:vesicle"/>
    <property type="evidence" value="ECO:0007669"/>
    <property type="project" value="UniProtKB-SubCell"/>
</dbReference>
<dbReference type="AlphaFoldDB" id="E0VQC7"/>
<dbReference type="InterPro" id="IPR057318">
    <property type="entry name" value="RENR_N"/>
</dbReference>
<evidence type="ECO:0000256" key="2">
    <source>
        <dbReference type="ARBA" id="ARBA00004251"/>
    </source>
</evidence>
<dbReference type="GO" id="GO:0005789">
    <property type="term" value="C:endoplasmic reticulum membrane"/>
    <property type="evidence" value="ECO:0007669"/>
    <property type="project" value="UniProtKB-SubCell"/>
</dbReference>
<dbReference type="OMA" id="CDINFEQ"/>
<evidence type="ECO:0000256" key="11">
    <source>
        <dbReference type="ARBA" id="ARBA00023170"/>
    </source>
</evidence>
<dbReference type="EMBL" id="DS235418">
    <property type="protein sequence ID" value="EEB15583.1"/>
    <property type="molecule type" value="Genomic_DNA"/>
</dbReference>
<evidence type="ECO:0000256" key="5">
    <source>
        <dbReference type="ARBA" id="ARBA00022685"/>
    </source>
</evidence>
<dbReference type="HOGENOM" id="CLU_065819_0_0_1"/>
<dbReference type="InterPro" id="IPR056780">
    <property type="entry name" value="Renin_r_C"/>
</dbReference>
<evidence type="ECO:0000259" key="13">
    <source>
        <dbReference type="Pfam" id="PF07850"/>
    </source>
</evidence>
<keyword evidence="10 12" id="KW-0472">Membrane</keyword>
<keyword evidence="6 12" id="KW-0812">Transmembrane</keyword>
<accession>E0VQC7</accession>
<dbReference type="Pfam" id="PF25294">
    <property type="entry name" value="RENR_N"/>
    <property type="match status" value="1"/>
</dbReference>
<dbReference type="GO" id="GO:0009897">
    <property type="term" value="C:external side of plasma membrane"/>
    <property type="evidence" value="ECO:0007669"/>
    <property type="project" value="TreeGrafter"/>
</dbReference>
<protein>
    <recommendedName>
        <fullName evidence="18">Renin receptor</fullName>
    </recommendedName>
</protein>
<feature type="domain" description="Renin receptor-like C-terminal transmembrane spanning segment" evidence="13">
    <location>
        <begin position="219"/>
        <end position="294"/>
    </location>
</feature>
<dbReference type="eggNOG" id="KOG4737">
    <property type="taxonomic scope" value="Eukaryota"/>
</dbReference>
<comment type="subcellular location">
    <subcellularLocation>
        <location evidence="2">Cell membrane</location>
        <topology evidence="2">Single-pass type I membrane protein</topology>
    </subcellularLocation>
    <subcellularLocation>
        <location evidence="1">Endoplasmic reticulum membrane</location>
        <topology evidence="1">Single-pass type I membrane protein</topology>
    </subcellularLocation>
    <subcellularLocation>
        <location evidence="3">Vesicle</location>
    </subcellularLocation>
</comment>
<evidence type="ECO:0000256" key="9">
    <source>
        <dbReference type="ARBA" id="ARBA00022989"/>
    </source>
</evidence>
<feature type="domain" description="Renin receptor N-terminal" evidence="14">
    <location>
        <begin position="7"/>
        <end position="127"/>
    </location>
</feature>
<dbReference type="InterPro" id="IPR012493">
    <property type="entry name" value="Renin_rcpt"/>
</dbReference>
<dbReference type="RefSeq" id="XP_002428321.1">
    <property type="nucleotide sequence ID" value="XM_002428276.1"/>
</dbReference>
<dbReference type="Proteomes" id="UP000009046">
    <property type="component" value="Unassembled WGS sequence"/>
</dbReference>
<keyword evidence="9 12" id="KW-1133">Transmembrane helix</keyword>
<reference evidence="15" key="1">
    <citation type="submission" date="2007-04" db="EMBL/GenBank/DDBJ databases">
        <title>Annotation of Pediculus humanus corporis strain USDA.</title>
        <authorList>
            <person name="Kirkness E."/>
            <person name="Hannick L."/>
            <person name="Hass B."/>
            <person name="Bruggner R."/>
            <person name="Lawson D."/>
            <person name="Bidwell S."/>
            <person name="Joardar V."/>
            <person name="Caler E."/>
            <person name="Walenz B."/>
            <person name="Inman J."/>
            <person name="Schobel S."/>
            <person name="Galinsky K."/>
            <person name="Amedeo P."/>
            <person name="Strausberg R."/>
        </authorList>
    </citation>
    <scope>NUCLEOTIDE SEQUENCE</scope>
    <source>
        <strain evidence="15">USDA</strain>
    </source>
</reference>
<evidence type="ECO:0000259" key="14">
    <source>
        <dbReference type="Pfam" id="PF25294"/>
    </source>
</evidence>
<gene>
    <name evidence="16" type="primary">8240222</name>
    <name evidence="15" type="ORF">Phum_PHUM376100</name>
</gene>
<evidence type="ECO:0000256" key="1">
    <source>
        <dbReference type="ARBA" id="ARBA00004115"/>
    </source>
</evidence>
<dbReference type="GO" id="GO:0030177">
    <property type="term" value="P:positive regulation of Wnt signaling pathway"/>
    <property type="evidence" value="ECO:0007669"/>
    <property type="project" value="TreeGrafter"/>
</dbReference>
<reference evidence="15" key="2">
    <citation type="submission" date="2007-04" db="EMBL/GenBank/DDBJ databases">
        <title>The genome of the human body louse.</title>
        <authorList>
            <consortium name="The Human Body Louse Genome Consortium"/>
            <person name="Kirkness E."/>
            <person name="Walenz B."/>
            <person name="Hass B."/>
            <person name="Bruggner R."/>
            <person name="Strausberg R."/>
        </authorList>
    </citation>
    <scope>NUCLEOTIDE SEQUENCE</scope>
    <source>
        <strain evidence="15">USDA</strain>
    </source>
</reference>
<dbReference type="PANTHER" id="PTHR13351:SF1">
    <property type="entry name" value="RENIN RECEPTOR"/>
    <property type="match status" value="1"/>
</dbReference>
<dbReference type="GeneID" id="8240222"/>
<keyword evidence="4" id="KW-1003">Cell membrane</keyword>
<sequence length="295" mass="33711">MHLVQGGELIIAEKPPSIKLQGDGSIDQSLIPDLLTAVMGFTNDKNLNWHDMKITDPFHFAEVTVVLYIDGITSLGESIPFQKYILSSDESIDETWHTLKNKVMSRYPLQNGTISMIGTDLDENIDQKNMNASEKQVSEFHNFDQEINDIENFVKTFQRPSSVPNLYWLNIKSINPVTNLEEAKAKVYETLKLVAKKFNNYYSNRAFVIAIASDPHKERRVRSAEDEKIEDSTMNEMRMSNVYNPDFPVIFNIILWLTVALVFSLLAVSVFIASMDPGRDSIIYRMTSNRMKKDS</sequence>
<name>E0VQC7_PEDHC</name>
<feature type="transmembrane region" description="Helical" evidence="12">
    <location>
        <begin position="249"/>
        <end position="273"/>
    </location>
</feature>
<dbReference type="VEuPathDB" id="VectorBase:PHUM376100"/>
<evidence type="ECO:0000256" key="8">
    <source>
        <dbReference type="ARBA" id="ARBA00022824"/>
    </source>
</evidence>
<proteinExistence type="predicted"/>
<evidence type="ECO:0008006" key="18">
    <source>
        <dbReference type="Google" id="ProtNLM"/>
    </source>
</evidence>
<evidence type="ECO:0000256" key="4">
    <source>
        <dbReference type="ARBA" id="ARBA00022475"/>
    </source>
</evidence>
<evidence type="ECO:0000313" key="16">
    <source>
        <dbReference type="EnsemblMetazoa" id="PHUM376100-PA"/>
    </source>
</evidence>
<evidence type="ECO:0000313" key="17">
    <source>
        <dbReference type="Proteomes" id="UP000009046"/>
    </source>
</evidence>
<evidence type="ECO:0000256" key="12">
    <source>
        <dbReference type="SAM" id="Phobius"/>
    </source>
</evidence>
<dbReference type="EnsemblMetazoa" id="PHUM376100-RA">
    <property type="protein sequence ID" value="PHUM376100-PA"/>
    <property type="gene ID" value="PHUM376100"/>
</dbReference>
<dbReference type="EMBL" id="AAZO01004394">
    <property type="status" value="NOT_ANNOTATED_CDS"/>
    <property type="molecule type" value="Genomic_DNA"/>
</dbReference>
<keyword evidence="7" id="KW-0732">Signal</keyword>
<dbReference type="GO" id="GO:0038023">
    <property type="term" value="F:signaling receptor activity"/>
    <property type="evidence" value="ECO:0007669"/>
    <property type="project" value="InterPro"/>
</dbReference>
<dbReference type="InParanoid" id="E0VQC7"/>
<keyword evidence="8" id="KW-0256">Endoplasmic reticulum</keyword>
<evidence type="ECO:0000256" key="6">
    <source>
        <dbReference type="ARBA" id="ARBA00022692"/>
    </source>
</evidence>
<dbReference type="Pfam" id="PF07850">
    <property type="entry name" value="Renin_r"/>
    <property type="match status" value="1"/>
</dbReference>
<keyword evidence="5" id="KW-0165">Cleavage on pair of basic residues</keyword>
<dbReference type="STRING" id="121224.E0VQC7"/>
<dbReference type="PANTHER" id="PTHR13351">
    <property type="entry name" value="RENIN RECEPTOR"/>
    <property type="match status" value="1"/>
</dbReference>
<reference evidence="16" key="3">
    <citation type="submission" date="2021-02" db="UniProtKB">
        <authorList>
            <consortium name="EnsemblMetazoa"/>
        </authorList>
    </citation>
    <scope>IDENTIFICATION</scope>
    <source>
        <strain evidence="16">USDA</strain>
    </source>
</reference>
<evidence type="ECO:0000313" key="15">
    <source>
        <dbReference type="EMBL" id="EEB15583.1"/>
    </source>
</evidence>
<dbReference type="KEGG" id="phu:Phum_PHUM376100"/>
<evidence type="ECO:0000256" key="3">
    <source>
        <dbReference type="ARBA" id="ARBA00004373"/>
    </source>
</evidence>
<keyword evidence="17" id="KW-1185">Reference proteome</keyword>
<evidence type="ECO:0000256" key="7">
    <source>
        <dbReference type="ARBA" id="ARBA00022729"/>
    </source>
</evidence>
<evidence type="ECO:0000256" key="10">
    <source>
        <dbReference type="ARBA" id="ARBA00023136"/>
    </source>
</evidence>
<organism>
    <name type="scientific">Pediculus humanus subsp. corporis</name>
    <name type="common">Body louse</name>
    <dbReference type="NCBI Taxonomy" id="121224"/>
    <lineage>
        <taxon>Eukaryota</taxon>
        <taxon>Metazoa</taxon>
        <taxon>Ecdysozoa</taxon>
        <taxon>Arthropoda</taxon>
        <taxon>Hexapoda</taxon>
        <taxon>Insecta</taxon>
        <taxon>Pterygota</taxon>
        <taxon>Neoptera</taxon>
        <taxon>Paraneoptera</taxon>
        <taxon>Psocodea</taxon>
        <taxon>Troctomorpha</taxon>
        <taxon>Phthiraptera</taxon>
        <taxon>Anoplura</taxon>
        <taxon>Pediculidae</taxon>
        <taxon>Pediculus</taxon>
    </lineage>
</organism>
<dbReference type="FunCoup" id="E0VQC7">
    <property type="interactions" value="581"/>
</dbReference>